<feature type="compositionally biased region" description="Polar residues" evidence="1">
    <location>
        <begin position="547"/>
        <end position="558"/>
    </location>
</feature>
<feature type="compositionally biased region" description="Basic and acidic residues" evidence="1">
    <location>
        <begin position="569"/>
        <end position="579"/>
    </location>
</feature>
<evidence type="ECO:0008006" key="4">
    <source>
        <dbReference type="Google" id="ProtNLM"/>
    </source>
</evidence>
<accession>A0A8H5K9G0</accession>
<sequence length="610" mass="69393">MPSPTLLSLPTEIITRIIDLTDTSSHLNLACASTHLFKSAKKILTHHQEAHSKFSVISDIDPSTIPTLLRSATGITSPIDAWHVKHIELWGSRWNWAEWRSWSLRKTAGQAGAPRQRRRHAFEKAPRLEWVIPRWELAHYLKIMREELGLPEDLVDLARVQFERGCDSVTQMLLIVLCPRLQSLKFMYNRHDKVESRRGLHWLTFVMGKSWLDSSWPPGLQSLRDVAVGLTSKTCLDDDVVYLWYPRSYFRGLMKLPNLRSLYFRGLRPQDHPEIDGEDVIAANTHLGNDGGLESSTTISLRDAADALSAGCSTVESLYLKDTGDYDNTVELGAAPKALKSYTIHGGNVGFGQISDCDIQLEFMVQEQHESLESIMIYDSFELQGYRCTLYRLGDEIPVHECIKLRQIHVDMNDLLSFAFYDFPWDDQDGQVQELEEAWKDTSRHQDCAELIAGLFPPSLEVLILGNSAGVTSMEMEEDILIRIILSNKLPCLKAIFIEVPDDGGESSSLARLYEVGWEKGVDIRVKTNPQVPRDQIQLPMAPQAISYQPSQDTQQSEFDPFRGCWTEAPRDTQVHEQTDDVSVDDVFEALDEDVETDDDYPDLYRQYYG</sequence>
<organism evidence="2 3">
    <name type="scientific">Fusarium napiforme</name>
    <dbReference type="NCBI Taxonomy" id="42672"/>
    <lineage>
        <taxon>Eukaryota</taxon>
        <taxon>Fungi</taxon>
        <taxon>Dikarya</taxon>
        <taxon>Ascomycota</taxon>
        <taxon>Pezizomycotina</taxon>
        <taxon>Sordariomycetes</taxon>
        <taxon>Hypocreomycetidae</taxon>
        <taxon>Hypocreales</taxon>
        <taxon>Nectriaceae</taxon>
        <taxon>Fusarium</taxon>
        <taxon>Fusarium fujikuroi species complex</taxon>
    </lineage>
</organism>
<protein>
    <recommendedName>
        <fullName evidence="4">F-box domain-containing protein</fullName>
    </recommendedName>
</protein>
<dbReference type="AlphaFoldDB" id="A0A8H5K9G0"/>
<feature type="region of interest" description="Disordered" evidence="1">
    <location>
        <begin position="547"/>
        <end position="582"/>
    </location>
</feature>
<dbReference type="EMBL" id="JAAOAO010000021">
    <property type="protein sequence ID" value="KAF5567496.1"/>
    <property type="molecule type" value="Genomic_DNA"/>
</dbReference>
<evidence type="ECO:0000313" key="2">
    <source>
        <dbReference type="EMBL" id="KAF5567496.1"/>
    </source>
</evidence>
<keyword evidence="3" id="KW-1185">Reference proteome</keyword>
<comment type="caution">
    <text evidence="2">The sequence shown here is derived from an EMBL/GenBank/DDBJ whole genome shotgun (WGS) entry which is preliminary data.</text>
</comment>
<evidence type="ECO:0000256" key="1">
    <source>
        <dbReference type="SAM" id="MobiDB-lite"/>
    </source>
</evidence>
<proteinExistence type="predicted"/>
<evidence type="ECO:0000313" key="3">
    <source>
        <dbReference type="Proteomes" id="UP000574317"/>
    </source>
</evidence>
<name>A0A8H5K9G0_9HYPO</name>
<reference evidence="2 3" key="1">
    <citation type="submission" date="2020-05" db="EMBL/GenBank/DDBJ databases">
        <title>Identification and distribution of gene clusters putatively required for synthesis of sphingolipid metabolism inhibitors in phylogenetically diverse species of the filamentous fungus Fusarium.</title>
        <authorList>
            <person name="Kim H.-S."/>
            <person name="Busman M."/>
            <person name="Brown D.W."/>
            <person name="Divon H."/>
            <person name="Uhlig S."/>
            <person name="Proctor R.H."/>
        </authorList>
    </citation>
    <scope>NUCLEOTIDE SEQUENCE [LARGE SCALE GENOMIC DNA]</scope>
    <source>
        <strain evidence="2 3">NRRL 25196</strain>
    </source>
</reference>
<gene>
    <name evidence="2" type="ORF">FNAPI_609</name>
</gene>
<dbReference type="Proteomes" id="UP000574317">
    <property type="component" value="Unassembled WGS sequence"/>
</dbReference>